<keyword evidence="6" id="KW-1185">Reference proteome</keyword>
<dbReference type="InterPro" id="IPR010982">
    <property type="entry name" value="Lambda_DNA-bd_dom_sf"/>
</dbReference>
<dbReference type="PRINTS" id="PR00036">
    <property type="entry name" value="HTHLACI"/>
</dbReference>
<evidence type="ECO:0000259" key="4">
    <source>
        <dbReference type="PROSITE" id="PS50932"/>
    </source>
</evidence>
<dbReference type="InterPro" id="IPR028082">
    <property type="entry name" value="Peripla_BP_I"/>
</dbReference>
<reference evidence="5" key="1">
    <citation type="journal article" date="2014" name="Int. J. Syst. Evol. Microbiol.">
        <title>Complete genome sequence of Corynebacterium casei LMG S-19264T (=DSM 44701T), isolated from a smear-ripened cheese.</title>
        <authorList>
            <consortium name="US DOE Joint Genome Institute (JGI-PGF)"/>
            <person name="Walter F."/>
            <person name="Albersmeier A."/>
            <person name="Kalinowski J."/>
            <person name="Ruckert C."/>
        </authorList>
    </citation>
    <scope>NUCLEOTIDE SEQUENCE</scope>
    <source>
        <strain evidence="5">CGMCC 1.16134</strain>
    </source>
</reference>
<gene>
    <name evidence="5" type="primary">scrR</name>
    <name evidence="5" type="ORF">GCM10010912_67470</name>
</gene>
<dbReference type="SUPFAM" id="SSF53822">
    <property type="entry name" value="Periplasmic binding protein-like I"/>
    <property type="match status" value="1"/>
</dbReference>
<evidence type="ECO:0000256" key="3">
    <source>
        <dbReference type="ARBA" id="ARBA00023163"/>
    </source>
</evidence>
<evidence type="ECO:0000313" key="5">
    <source>
        <dbReference type="EMBL" id="GGG13558.1"/>
    </source>
</evidence>
<dbReference type="PANTHER" id="PTHR30146">
    <property type="entry name" value="LACI-RELATED TRANSCRIPTIONAL REPRESSOR"/>
    <property type="match status" value="1"/>
</dbReference>
<dbReference type="EMBL" id="BMKR01000063">
    <property type="protein sequence ID" value="GGG13558.1"/>
    <property type="molecule type" value="Genomic_DNA"/>
</dbReference>
<evidence type="ECO:0000313" key="6">
    <source>
        <dbReference type="Proteomes" id="UP000637643"/>
    </source>
</evidence>
<dbReference type="SUPFAM" id="SSF47413">
    <property type="entry name" value="lambda repressor-like DNA-binding domains"/>
    <property type="match status" value="1"/>
</dbReference>
<dbReference type="GO" id="GO:0000976">
    <property type="term" value="F:transcription cis-regulatory region binding"/>
    <property type="evidence" value="ECO:0007669"/>
    <property type="project" value="TreeGrafter"/>
</dbReference>
<dbReference type="Pfam" id="PF00356">
    <property type="entry name" value="LacI"/>
    <property type="match status" value="1"/>
</dbReference>
<keyword evidence="1" id="KW-0805">Transcription regulation</keyword>
<dbReference type="AlphaFoldDB" id="A0A917D7C0"/>
<keyword evidence="3" id="KW-0804">Transcription</keyword>
<evidence type="ECO:0000256" key="2">
    <source>
        <dbReference type="ARBA" id="ARBA00023125"/>
    </source>
</evidence>
<keyword evidence="2" id="KW-0238">DNA-binding</keyword>
<dbReference type="PROSITE" id="PS50932">
    <property type="entry name" value="HTH_LACI_2"/>
    <property type="match status" value="1"/>
</dbReference>
<dbReference type="RefSeq" id="WP_189032496.1">
    <property type="nucleotide sequence ID" value="NZ_BMKR01000063.1"/>
</dbReference>
<dbReference type="Gene3D" id="3.40.50.2300">
    <property type="match status" value="2"/>
</dbReference>
<dbReference type="Pfam" id="PF13377">
    <property type="entry name" value="Peripla_BP_3"/>
    <property type="match status" value="1"/>
</dbReference>
<proteinExistence type="predicted"/>
<dbReference type="GO" id="GO:0003700">
    <property type="term" value="F:DNA-binding transcription factor activity"/>
    <property type="evidence" value="ECO:0007669"/>
    <property type="project" value="TreeGrafter"/>
</dbReference>
<dbReference type="SMART" id="SM00354">
    <property type="entry name" value="HTH_LACI"/>
    <property type="match status" value="1"/>
</dbReference>
<dbReference type="Proteomes" id="UP000637643">
    <property type="component" value="Unassembled WGS sequence"/>
</dbReference>
<dbReference type="Gene3D" id="1.10.260.40">
    <property type="entry name" value="lambda repressor-like DNA-binding domains"/>
    <property type="match status" value="1"/>
</dbReference>
<feature type="domain" description="HTH lacI-type" evidence="4">
    <location>
        <begin position="2"/>
        <end position="55"/>
    </location>
</feature>
<protein>
    <submittedName>
        <fullName evidence="5">LacI family transcriptional regulator</fullName>
    </submittedName>
</protein>
<name>A0A917D7C0_9BACL</name>
<comment type="caution">
    <text evidence="5">The sequence shown here is derived from an EMBL/GenBank/DDBJ whole genome shotgun (WGS) entry which is preliminary data.</text>
</comment>
<evidence type="ECO:0000256" key="1">
    <source>
        <dbReference type="ARBA" id="ARBA00023015"/>
    </source>
</evidence>
<sequence length="332" mass="36719">MKTIIDIARAAGVAKSTVSRYLNGGSVSGATREKIEHIIKQNQYVPNTFAQSLKAKRTSIIGTIVPRLDSYAVSQTLMGIDDELRGRQYQLLIANTNQDVEREIEFIYDMARQKISGLLLLAAQVTDRHLKAVQECNIPAMLIGQQHSDLHSVIHDDVMGGYLMGKHILEKGHRRIAYLGVTEQDIAVGVRRKEGFQRALREYGDCDVRFYTSGFRMNEAVAAAELLFEDRIPSVIVCATDNIALGVMKAASLRHIPIPMGVSVTGFGDYEVTEIVHPALTTMRFFYREAGKLAADNIIALVNGEDVAKVSISGCEIIERESVDNLPEISIK</sequence>
<reference evidence="5" key="2">
    <citation type="submission" date="2020-09" db="EMBL/GenBank/DDBJ databases">
        <authorList>
            <person name="Sun Q."/>
            <person name="Zhou Y."/>
        </authorList>
    </citation>
    <scope>NUCLEOTIDE SEQUENCE</scope>
    <source>
        <strain evidence="5">CGMCC 1.16134</strain>
    </source>
</reference>
<accession>A0A917D7C0</accession>
<dbReference type="PANTHER" id="PTHR30146:SF154">
    <property type="entry name" value="TRANSCRIPTION REGULATOR, MEMBER OF GALR FAMILY"/>
    <property type="match status" value="1"/>
</dbReference>
<dbReference type="InterPro" id="IPR000843">
    <property type="entry name" value="HTH_LacI"/>
</dbReference>
<organism evidence="5 6">
    <name type="scientific">Paenibacillus albidus</name>
    <dbReference type="NCBI Taxonomy" id="2041023"/>
    <lineage>
        <taxon>Bacteria</taxon>
        <taxon>Bacillati</taxon>
        <taxon>Bacillota</taxon>
        <taxon>Bacilli</taxon>
        <taxon>Bacillales</taxon>
        <taxon>Paenibacillaceae</taxon>
        <taxon>Paenibacillus</taxon>
    </lineage>
</organism>
<dbReference type="CDD" id="cd01392">
    <property type="entry name" value="HTH_LacI"/>
    <property type="match status" value="1"/>
</dbReference>
<dbReference type="InterPro" id="IPR046335">
    <property type="entry name" value="LacI/GalR-like_sensor"/>
</dbReference>
<dbReference type="CDD" id="cd01542">
    <property type="entry name" value="PBP1_TreR-like"/>
    <property type="match status" value="1"/>
</dbReference>